<dbReference type="GO" id="GO:0032968">
    <property type="term" value="P:positive regulation of transcription elongation by RNA polymerase II"/>
    <property type="evidence" value="ECO:0007669"/>
    <property type="project" value="EnsemblFungi"/>
</dbReference>
<dbReference type="CDD" id="cd23157">
    <property type="entry name" value="Prefoldin_5"/>
    <property type="match status" value="1"/>
</dbReference>
<name>I2H225_HENB6</name>
<reference evidence="3 4" key="1">
    <citation type="journal article" date="2011" name="Proc. Natl. Acad. Sci. U.S.A.">
        <title>Evolutionary erosion of yeast sex chromosomes by mating-type switching accidents.</title>
        <authorList>
            <person name="Gordon J.L."/>
            <person name="Armisen D."/>
            <person name="Proux-Wera E."/>
            <person name="Oheigeartaigh S.S."/>
            <person name="Byrne K.P."/>
            <person name="Wolfe K.H."/>
        </authorList>
    </citation>
    <scope>NUCLEOTIDE SEQUENCE [LARGE SCALE GENOMIC DNA]</scope>
    <source>
        <strain evidence="4">ATCC 34711 / CBS 6284 / DSM 70876 / NBRC 10599 / NRRL Y-10934 / UCD 77-7</strain>
    </source>
</reference>
<dbReference type="GO" id="GO:0051286">
    <property type="term" value="C:cell tip"/>
    <property type="evidence" value="ECO:0007669"/>
    <property type="project" value="EnsemblFungi"/>
</dbReference>
<dbReference type="Pfam" id="PF02996">
    <property type="entry name" value="Prefoldin"/>
    <property type="match status" value="1"/>
</dbReference>
<sequence>MSSTKIDLSTLGPEQLVAVKRQFDQELDHFNQSLQALNIASNKFTECIEDIKQVSKKENDGQQILIPASSSLYIPGKIVNNQSFMVDVGTGYYIEKNREEAITFYQAKVDKLKKESIQLQDIIKEKAQVVLMLEQRLRQLALQRREEAKTETAK</sequence>
<dbReference type="KEGG" id="tbl:TBLA_0C06320"/>
<dbReference type="GO" id="GO:1990115">
    <property type="term" value="P:RNA polymerase III assembly"/>
    <property type="evidence" value="ECO:0007669"/>
    <property type="project" value="TreeGrafter"/>
</dbReference>
<organism evidence="3 4">
    <name type="scientific">Henningerozyma blattae (strain ATCC 34711 / CBS 6284 / DSM 70876 / NBRC 10599 / NRRL Y-10934 / UCD 77-7)</name>
    <name type="common">Yeast</name>
    <name type="synonym">Tetrapisispora blattae</name>
    <dbReference type="NCBI Taxonomy" id="1071380"/>
    <lineage>
        <taxon>Eukaryota</taxon>
        <taxon>Fungi</taxon>
        <taxon>Dikarya</taxon>
        <taxon>Ascomycota</taxon>
        <taxon>Saccharomycotina</taxon>
        <taxon>Saccharomycetes</taxon>
        <taxon>Saccharomycetales</taxon>
        <taxon>Saccharomycetaceae</taxon>
        <taxon>Henningerozyma</taxon>
    </lineage>
</organism>
<protein>
    <recommendedName>
        <fullName evidence="5">Prefoldin subunit 5</fullName>
    </recommendedName>
</protein>
<dbReference type="PANTHER" id="PTHR12674">
    <property type="entry name" value="PREFOLDIN SUBUNIT 5"/>
    <property type="match status" value="1"/>
</dbReference>
<keyword evidence="2" id="KW-0143">Chaperone</keyword>
<dbReference type="GO" id="GO:0016272">
    <property type="term" value="C:prefoldin complex"/>
    <property type="evidence" value="ECO:0007669"/>
    <property type="project" value="EnsemblFungi"/>
</dbReference>
<dbReference type="GO" id="GO:0051082">
    <property type="term" value="F:unfolded protein binding"/>
    <property type="evidence" value="ECO:0007669"/>
    <property type="project" value="InterPro"/>
</dbReference>
<proteinExistence type="inferred from homology"/>
<dbReference type="InterPro" id="IPR011599">
    <property type="entry name" value="PFD_alpha_archaea"/>
</dbReference>
<dbReference type="GO" id="GO:0007021">
    <property type="term" value="P:tubulin complex assembly"/>
    <property type="evidence" value="ECO:0007669"/>
    <property type="project" value="EnsemblFungi"/>
</dbReference>
<dbReference type="InterPro" id="IPR004127">
    <property type="entry name" value="Prefoldin_subunit_alpha"/>
</dbReference>
<evidence type="ECO:0008006" key="5">
    <source>
        <dbReference type="Google" id="ProtNLM"/>
    </source>
</evidence>
<evidence type="ECO:0000256" key="2">
    <source>
        <dbReference type="ARBA" id="ARBA00023186"/>
    </source>
</evidence>
<evidence type="ECO:0000256" key="1">
    <source>
        <dbReference type="ARBA" id="ARBA00010048"/>
    </source>
</evidence>
<dbReference type="GeneID" id="14495407"/>
<dbReference type="GO" id="GO:0005737">
    <property type="term" value="C:cytoplasm"/>
    <property type="evidence" value="ECO:0007669"/>
    <property type="project" value="EnsemblFungi"/>
</dbReference>
<dbReference type="NCBIfam" id="TIGR00293">
    <property type="entry name" value="prefoldin subunit alpha"/>
    <property type="match status" value="1"/>
</dbReference>
<dbReference type="OMA" id="QAKFKAC"/>
<dbReference type="Proteomes" id="UP000002866">
    <property type="component" value="Chromosome 3"/>
</dbReference>
<dbReference type="PANTHER" id="PTHR12674:SF2">
    <property type="entry name" value="PREFOLDIN SUBUNIT 5"/>
    <property type="match status" value="1"/>
</dbReference>
<dbReference type="eggNOG" id="KOG3048">
    <property type="taxonomic scope" value="Eukaryota"/>
</dbReference>
<dbReference type="RefSeq" id="XP_004179946.1">
    <property type="nucleotide sequence ID" value="XM_004179898.1"/>
</dbReference>
<comment type="similarity">
    <text evidence="1">Belongs to the prefoldin subunit alpha family.</text>
</comment>
<dbReference type="GO" id="GO:0006457">
    <property type="term" value="P:protein folding"/>
    <property type="evidence" value="ECO:0007669"/>
    <property type="project" value="InterPro"/>
</dbReference>
<accession>I2H225</accession>
<dbReference type="GO" id="GO:0032153">
    <property type="term" value="C:cell division site"/>
    <property type="evidence" value="ECO:0007669"/>
    <property type="project" value="EnsemblFungi"/>
</dbReference>
<dbReference type="OrthoDB" id="10267474at2759"/>
<dbReference type="SUPFAM" id="SSF46579">
    <property type="entry name" value="Prefoldin"/>
    <property type="match status" value="1"/>
</dbReference>
<dbReference type="AlphaFoldDB" id="I2H225"/>
<dbReference type="HOGENOM" id="CLU_091867_0_2_1"/>
<dbReference type="GO" id="GO:1990114">
    <property type="term" value="P:RNA polymerase II core complex assembly"/>
    <property type="evidence" value="ECO:0007669"/>
    <property type="project" value="TreeGrafter"/>
</dbReference>
<dbReference type="EMBL" id="HE806318">
    <property type="protein sequence ID" value="CCH60427.1"/>
    <property type="molecule type" value="Genomic_DNA"/>
</dbReference>
<dbReference type="Gene3D" id="1.10.287.370">
    <property type="match status" value="1"/>
</dbReference>
<evidence type="ECO:0000313" key="4">
    <source>
        <dbReference type="Proteomes" id="UP000002866"/>
    </source>
</evidence>
<dbReference type="GO" id="GO:1990113">
    <property type="term" value="P:RNA polymerase I assembly"/>
    <property type="evidence" value="ECO:0007669"/>
    <property type="project" value="TreeGrafter"/>
</dbReference>
<dbReference type="InterPro" id="IPR009053">
    <property type="entry name" value="Prefoldin"/>
</dbReference>
<dbReference type="STRING" id="1071380.I2H225"/>
<dbReference type="FunCoup" id="I2H225">
    <property type="interactions" value="1095"/>
</dbReference>
<dbReference type="InParanoid" id="I2H225"/>
<dbReference type="FunFam" id="1.10.287.370:FF:000004">
    <property type="entry name" value="Probable prefoldin subunit 5"/>
    <property type="match status" value="1"/>
</dbReference>
<keyword evidence="4" id="KW-1185">Reference proteome</keyword>
<gene>
    <name evidence="3" type="primary">TBLA0C06320</name>
    <name evidence="3" type="ORF">TBLA_0C06320</name>
</gene>
<evidence type="ECO:0000313" key="3">
    <source>
        <dbReference type="EMBL" id="CCH60427.1"/>
    </source>
</evidence>
<dbReference type="GO" id="GO:0015631">
    <property type="term" value="F:tubulin binding"/>
    <property type="evidence" value="ECO:0007669"/>
    <property type="project" value="EnsemblFungi"/>
</dbReference>